<dbReference type="Proteomes" id="UP000204584">
    <property type="component" value="Segment"/>
</dbReference>
<dbReference type="GeneID" id="16606926"/>
<accession>S4VWV3</accession>
<dbReference type="InterPro" id="IPR002110">
    <property type="entry name" value="Ankyrin_rpt"/>
</dbReference>
<dbReference type="Gene3D" id="1.25.40.20">
    <property type="entry name" value="Ankyrin repeat-containing domain"/>
    <property type="match status" value="1"/>
</dbReference>
<reference evidence="1 2" key="1">
    <citation type="journal article" date="2013" name="Science">
        <title>Pandoraviruses: amoeba viruses with genomes up to 2.5 Mb reaching that of parasitic eukaryotes.</title>
        <authorList>
            <person name="Philippe N."/>
            <person name="Legendre M."/>
            <person name="Doutre G."/>
            <person name="Coute Y."/>
            <person name="Poirot O."/>
            <person name="Lescot M."/>
            <person name="Arslan D."/>
            <person name="Seltzer V."/>
            <person name="Bertaux L."/>
            <person name="Bruley C."/>
            <person name="Garin J."/>
            <person name="Claverie J.M."/>
            <person name="Abergel C."/>
        </authorList>
    </citation>
    <scope>NUCLEOTIDE SEQUENCE [LARGE SCALE GENOMIC DNA]</scope>
</reference>
<dbReference type="InterPro" id="IPR052050">
    <property type="entry name" value="SecEffector_AnkRepeat"/>
</dbReference>
<sequence length="512" mass="56527">MGDAGASAQTGVQSLPCELVQYILVEFTDCEARIMAFMVCRQWRRQLWAGRRYHWRQANRARGRCHGKWVRSMACTAIVRGHPAVGLWLLANVAHEAPKDHFARRDLCPLKAAVYAGDAATRHTLRQSGWRWTTATAYTAATTGDADVIDEVVADCGLDEREFRLALAWNGDVDRMRCLVDHDIDVIGDGEIVDLALYRGHTDLVDWLLARGADPNRVSECTASGRWFGMTPLTGVEWAVTRKFIDLNGKTVGKFASRGRLDVVQWAHAQNGVVIDPVILRKAVRGGQAAVATWLLDQGVGADPQAGRQCCQWLIRGGCLDDATLKILLERLLDADVGGLCDRDFESAACCDRLVMLQWMLKRVWGSAGATSPACRSTLWLKCLAGASHRVGEWMLSVGWVPPTDAISKITRRPMIDLDHVQWIAQLADRGCAWTANDCMALARCGHGVMLRRAVVDYKAPWNPFDCLAQALAADSPQHRATVAWIAKHARINAAAFERDLVDGNAQAQTHT</sequence>
<proteinExistence type="predicted"/>
<dbReference type="PANTHER" id="PTHR46586">
    <property type="entry name" value="ANKYRIN REPEAT-CONTAINING PROTEIN"/>
    <property type="match status" value="1"/>
</dbReference>
<keyword evidence="2" id="KW-1185">Reference proteome</keyword>
<dbReference type="Pfam" id="PF00023">
    <property type="entry name" value="Ank"/>
    <property type="match status" value="1"/>
</dbReference>
<protein>
    <submittedName>
        <fullName evidence="1">Ankyrin repeat domain containing protein</fullName>
    </submittedName>
</protein>
<name>S4VWV3_9VIRU</name>
<organism evidence="1 2">
    <name type="scientific">Pandoravirus salinus</name>
    <dbReference type="NCBI Taxonomy" id="1349410"/>
    <lineage>
        <taxon>Viruses</taxon>
        <taxon>Pandoravirus</taxon>
    </lineage>
</organism>
<dbReference type="KEGG" id="vg:16606926"/>
<dbReference type="InterPro" id="IPR036770">
    <property type="entry name" value="Ankyrin_rpt-contain_sf"/>
</dbReference>
<dbReference type="SUPFAM" id="SSF48403">
    <property type="entry name" value="Ankyrin repeat"/>
    <property type="match status" value="1"/>
</dbReference>
<dbReference type="EMBL" id="KC977571">
    <property type="protein sequence ID" value="AGO85139.2"/>
    <property type="molecule type" value="Genomic_DNA"/>
</dbReference>
<dbReference type="RefSeq" id="YP_008438213.2">
    <property type="nucleotide sequence ID" value="NC_022098.1"/>
</dbReference>
<dbReference type="PANTHER" id="PTHR46586:SF3">
    <property type="entry name" value="ANKYRIN REPEAT-CONTAINING PROTEIN"/>
    <property type="match status" value="1"/>
</dbReference>
<evidence type="ECO:0000313" key="2">
    <source>
        <dbReference type="Proteomes" id="UP000204584"/>
    </source>
</evidence>
<gene>
    <name evidence="1" type="ORF">psal_cds_978</name>
</gene>
<evidence type="ECO:0000313" key="1">
    <source>
        <dbReference type="EMBL" id="AGO85139.2"/>
    </source>
</evidence>